<feature type="binding site" evidence="11">
    <location>
        <begin position="125"/>
        <end position="130"/>
    </location>
    <ligand>
        <name>ATP</name>
        <dbReference type="ChEBI" id="CHEBI:30616"/>
    </ligand>
</feature>
<comment type="caution">
    <text evidence="10">Lacks conserved residue(s) required for the propagation of feature annotation.</text>
</comment>
<dbReference type="FunFam" id="3.30.230.80:FF:000002">
    <property type="entry name" value="Molecular chaperone HtpG"/>
    <property type="match status" value="1"/>
</dbReference>
<dbReference type="AlphaFoldDB" id="A0A7X1KSS5"/>
<dbReference type="GO" id="GO:0140662">
    <property type="term" value="F:ATP-dependent protein folding chaperone"/>
    <property type="evidence" value="ECO:0007669"/>
    <property type="project" value="InterPro"/>
</dbReference>
<dbReference type="GO" id="GO:0005737">
    <property type="term" value="C:cytoplasm"/>
    <property type="evidence" value="ECO:0007669"/>
    <property type="project" value="UniProtKB-SubCell"/>
</dbReference>
<comment type="similarity">
    <text evidence="2 10">Belongs to the heat shock protein 90 family.</text>
</comment>
<dbReference type="Gene3D" id="3.30.230.80">
    <property type="match status" value="1"/>
</dbReference>
<dbReference type="Gene3D" id="3.30.565.10">
    <property type="entry name" value="Histidine kinase-like ATPase, C-terminal domain"/>
    <property type="match status" value="1"/>
</dbReference>
<dbReference type="InterPro" id="IPR036890">
    <property type="entry name" value="HATPase_C_sf"/>
</dbReference>
<dbReference type="SUPFAM" id="SSF54211">
    <property type="entry name" value="Ribosomal protein S5 domain 2-like"/>
    <property type="match status" value="1"/>
</dbReference>
<feature type="binding site" evidence="11">
    <location>
        <position position="83"/>
    </location>
    <ligand>
        <name>ATP</name>
        <dbReference type="ChEBI" id="CHEBI:30616"/>
    </ligand>
</feature>
<dbReference type="InterPro" id="IPR019805">
    <property type="entry name" value="Heat_shock_protein_90_CS"/>
</dbReference>
<sequence length="634" mass="71335">MSVETQKETLGFQTEVKQLLHLMIHSLYSNKEIFLRELISNASDAVDKLRFEALAKPELLEGGGELKIRISFDKDAKTVTLEDNGIGMNRDDVVTHLGTIAKSGTADFMKNLTGDQKKDSHLIGQFGVGFYSAFIVADQVDVYSRRAGSPASEGVHWSSKGEGDFEVANVEKAERGTRIVLHLKSAEDEFADGYRLRNIIKKYSDHIALPIELPQESSPVEGDEAPAQEWETVNRASALWTRPRTDIKDEEYQEFYKHVGHDYENPLSWSHNKVEGKLEYTSLLYVPARAPFDLYQREAPRGLKLYVQRVFVMDQAESFLPLYLRFIKGVVDSNDLSLNVSREILQKDPIIDSMKTALTKRVLDMLEKLAKNEPEQYKGFWKNFGQVLKEGPAEDFANKEKIAGLLRFASTSDDSGEQSVGLADYLARVKEGQDKVYYLSGESYAQVKNSPHLEVFRKKGIEVLLLTDRIDEWLMSYLTEFDGKGFVDVARGDLDLGKLDSEEDKKAQEEIAKDKEGLVERLKAALGDSVSEVRVSHRLTDSPAILAIGEQDLGMQMRQILEASGQKVPDSKPIFEFNPNHPLIAKLDVEQSEDRFADFSHILFDQAALAAGDSLKDPAGYVRRLNKLLVELSV</sequence>
<evidence type="ECO:0000256" key="4">
    <source>
        <dbReference type="ARBA" id="ARBA00022741"/>
    </source>
</evidence>
<evidence type="ECO:0000256" key="2">
    <source>
        <dbReference type="ARBA" id="ARBA00008239"/>
    </source>
</evidence>
<dbReference type="PRINTS" id="PR00775">
    <property type="entry name" value="HEATSHOCK90"/>
</dbReference>
<feature type="binding site" evidence="11">
    <location>
        <position position="177"/>
    </location>
    <ligand>
        <name>ATP</name>
        <dbReference type="ChEBI" id="CHEBI:30616"/>
    </ligand>
</feature>
<evidence type="ECO:0000256" key="7">
    <source>
        <dbReference type="ARBA" id="ARBA00023186"/>
    </source>
</evidence>
<dbReference type="PANTHER" id="PTHR11528">
    <property type="entry name" value="HEAT SHOCK PROTEIN 90 FAMILY MEMBER"/>
    <property type="match status" value="1"/>
</dbReference>
<evidence type="ECO:0000313" key="13">
    <source>
        <dbReference type="EMBL" id="MBC2678031.1"/>
    </source>
</evidence>
<evidence type="ECO:0000256" key="5">
    <source>
        <dbReference type="ARBA" id="ARBA00022840"/>
    </source>
</evidence>
<comment type="caution">
    <text evidence="13">The sequence shown here is derived from an EMBL/GenBank/DDBJ whole genome shotgun (WGS) entry which is preliminary data.</text>
</comment>
<dbReference type="Pfam" id="PF13589">
    <property type="entry name" value="HATPase_c_3"/>
    <property type="match status" value="1"/>
</dbReference>
<dbReference type="SUPFAM" id="SSF55874">
    <property type="entry name" value="ATPase domain of HSP90 chaperone/DNA topoisomerase II/histidine kinase"/>
    <property type="match status" value="1"/>
</dbReference>
<feature type="binding site" evidence="11">
    <location>
        <position position="102"/>
    </location>
    <ligand>
        <name>ATP</name>
        <dbReference type="ChEBI" id="CHEBI:30616"/>
    </ligand>
</feature>
<dbReference type="NCBIfam" id="NF003555">
    <property type="entry name" value="PRK05218.1"/>
    <property type="match status" value="1"/>
</dbReference>
<feature type="binding site" evidence="11">
    <location>
        <position position="342"/>
    </location>
    <ligand>
        <name>ATP</name>
        <dbReference type="ChEBI" id="CHEBI:30616"/>
    </ligand>
</feature>
<dbReference type="Proteomes" id="UP000546173">
    <property type="component" value="Unassembled WGS sequence"/>
</dbReference>
<dbReference type="InterPro" id="IPR003594">
    <property type="entry name" value="HATPase_dom"/>
</dbReference>
<dbReference type="EMBL" id="JACMYH010000001">
    <property type="protein sequence ID" value="MBC2678031.1"/>
    <property type="molecule type" value="Genomic_DNA"/>
</dbReference>
<dbReference type="FunFam" id="3.30.565.10:FF:000009">
    <property type="entry name" value="Molecular chaperone HtpG"/>
    <property type="match status" value="1"/>
</dbReference>
<dbReference type="Gene3D" id="3.40.50.11260">
    <property type="match status" value="1"/>
</dbReference>
<dbReference type="GO" id="GO:0051082">
    <property type="term" value="F:unfolded protein binding"/>
    <property type="evidence" value="ECO:0007669"/>
    <property type="project" value="UniProtKB-UniRule"/>
</dbReference>
<proteinExistence type="inferred from homology"/>
<feature type="region of interest" description="C" evidence="10">
    <location>
        <begin position="560"/>
        <end position="634"/>
    </location>
</feature>
<keyword evidence="7 10" id="KW-0143">Chaperone</keyword>
<feature type="binding site" evidence="11">
    <location>
        <position position="88"/>
    </location>
    <ligand>
        <name>ATP</name>
        <dbReference type="ChEBI" id="CHEBI:30616"/>
    </ligand>
</feature>
<keyword evidence="3 10" id="KW-0963">Cytoplasm</keyword>
<dbReference type="PROSITE" id="PS00298">
    <property type="entry name" value="HSP90"/>
    <property type="match status" value="1"/>
</dbReference>
<reference evidence="13 14" key="1">
    <citation type="submission" date="2020-08" db="EMBL/GenBank/DDBJ databases">
        <title>Pseudomonas sp. nov.</title>
        <authorList>
            <person name="Gieschler S."/>
            <person name="Fiedler G."/>
            <person name="Brinks E."/>
            <person name="Boehnlein C."/>
            <person name="Franz C.M.A.P."/>
            <person name="Kabisch J."/>
        </authorList>
    </citation>
    <scope>NUCLEOTIDE SEQUENCE [LARGE SCALE GENOMIC DNA]</scope>
    <source>
        <strain evidence="13 14">MBT-2</strain>
    </source>
</reference>
<dbReference type="GO" id="GO:0005524">
    <property type="term" value="F:ATP binding"/>
    <property type="evidence" value="ECO:0007669"/>
    <property type="project" value="UniProtKB-UniRule"/>
</dbReference>
<feature type="domain" description="Histidine kinase/HSP90-like ATPase" evidence="12">
    <location>
        <begin position="30"/>
        <end position="187"/>
    </location>
</feature>
<comment type="function">
    <text evidence="8 10">Molecular chaperone. Has ATPase activity.</text>
</comment>
<evidence type="ECO:0000259" key="12">
    <source>
        <dbReference type="SMART" id="SM00387"/>
    </source>
</evidence>
<accession>A0A7X1KSS5</accession>
<protein>
    <recommendedName>
        <fullName evidence="9 10">Chaperone protein HtpG</fullName>
    </recommendedName>
    <alternativeName>
        <fullName evidence="10">Heat shock protein HtpG</fullName>
    </alternativeName>
    <alternativeName>
        <fullName evidence="10">High temperature protein G</fullName>
    </alternativeName>
</protein>
<evidence type="ECO:0000256" key="11">
    <source>
        <dbReference type="PIRSR" id="PIRSR002583-1"/>
    </source>
</evidence>
<dbReference type="InterPro" id="IPR037196">
    <property type="entry name" value="HSP90_C"/>
</dbReference>
<dbReference type="GO" id="GO:0016887">
    <property type="term" value="F:ATP hydrolysis activity"/>
    <property type="evidence" value="ECO:0007669"/>
    <property type="project" value="InterPro"/>
</dbReference>
<gene>
    <name evidence="10 13" type="primary">htpG</name>
    <name evidence="13" type="ORF">H7993_06450</name>
</gene>
<dbReference type="Pfam" id="PF00183">
    <property type="entry name" value="HSP90"/>
    <property type="match status" value="1"/>
</dbReference>
<evidence type="ECO:0000256" key="10">
    <source>
        <dbReference type="HAMAP-Rule" id="MF_00505"/>
    </source>
</evidence>
<dbReference type="PIRSF" id="PIRSF002583">
    <property type="entry name" value="Hsp90"/>
    <property type="match status" value="1"/>
</dbReference>
<evidence type="ECO:0000256" key="8">
    <source>
        <dbReference type="ARBA" id="ARBA00058590"/>
    </source>
</evidence>
<keyword evidence="6 10" id="KW-0346">Stress response</keyword>
<feature type="region of interest" description="A; substrate-binding" evidence="10">
    <location>
        <begin position="1"/>
        <end position="342"/>
    </location>
</feature>
<keyword evidence="5 10" id="KW-0067">ATP-binding</keyword>
<evidence type="ECO:0000256" key="3">
    <source>
        <dbReference type="ARBA" id="ARBA00022490"/>
    </source>
</evidence>
<evidence type="ECO:0000313" key="14">
    <source>
        <dbReference type="Proteomes" id="UP000546173"/>
    </source>
</evidence>
<dbReference type="InterPro" id="IPR020568">
    <property type="entry name" value="Ribosomal_Su5_D2-typ_SF"/>
</dbReference>
<dbReference type="RefSeq" id="WP_185793831.1">
    <property type="nucleotide sequence ID" value="NZ_JACMYH010000001.1"/>
</dbReference>
<evidence type="ECO:0000256" key="1">
    <source>
        <dbReference type="ARBA" id="ARBA00004496"/>
    </source>
</evidence>
<dbReference type="CDD" id="cd16927">
    <property type="entry name" value="HATPase_Hsp90-like"/>
    <property type="match status" value="1"/>
</dbReference>
<dbReference type="Gene3D" id="1.20.120.790">
    <property type="entry name" value="Heat shock protein 90, C-terminal domain"/>
    <property type="match status" value="1"/>
</dbReference>
<comment type="subunit">
    <text evidence="10">Homodimer.</text>
</comment>
<keyword evidence="14" id="KW-1185">Reference proteome</keyword>
<organism evidence="13 14">
    <name type="scientific">Pseudomonas baltica</name>
    <dbReference type="NCBI Taxonomy" id="2762576"/>
    <lineage>
        <taxon>Bacteria</taxon>
        <taxon>Pseudomonadati</taxon>
        <taxon>Pseudomonadota</taxon>
        <taxon>Gammaproteobacteria</taxon>
        <taxon>Pseudomonadales</taxon>
        <taxon>Pseudomonadaceae</taxon>
        <taxon>Pseudomonas</taxon>
    </lineage>
</organism>
<name>A0A7X1KSS5_9PSED</name>
<dbReference type="InterPro" id="IPR001404">
    <property type="entry name" value="Hsp90_fam"/>
</dbReference>
<evidence type="ECO:0000256" key="9">
    <source>
        <dbReference type="ARBA" id="ARBA00070675"/>
    </source>
</evidence>
<dbReference type="HAMAP" id="MF_00505">
    <property type="entry name" value="HSP90"/>
    <property type="match status" value="1"/>
</dbReference>
<feature type="binding site" evidence="11">
    <location>
        <position position="41"/>
    </location>
    <ligand>
        <name>ATP</name>
        <dbReference type="ChEBI" id="CHEBI:30616"/>
    </ligand>
</feature>
<dbReference type="SMART" id="SM00387">
    <property type="entry name" value="HATPase_c"/>
    <property type="match status" value="1"/>
</dbReference>
<dbReference type="InterPro" id="IPR020575">
    <property type="entry name" value="Hsp90_N"/>
</dbReference>
<evidence type="ECO:0000256" key="6">
    <source>
        <dbReference type="ARBA" id="ARBA00023016"/>
    </source>
</evidence>
<dbReference type="SUPFAM" id="SSF110942">
    <property type="entry name" value="HSP90 C-terminal domain"/>
    <property type="match status" value="1"/>
</dbReference>
<keyword evidence="4 10" id="KW-0547">Nucleotide-binding</keyword>
<feature type="binding site" evidence="11">
    <location>
        <position position="37"/>
    </location>
    <ligand>
        <name>ATP</name>
        <dbReference type="ChEBI" id="CHEBI:30616"/>
    </ligand>
</feature>
<feature type="binding site" evidence="11">
    <location>
        <begin position="103"/>
        <end position="104"/>
    </location>
    <ligand>
        <name>ATP</name>
        <dbReference type="ChEBI" id="CHEBI:30616"/>
    </ligand>
</feature>
<comment type="subcellular location">
    <subcellularLocation>
        <location evidence="1 10">Cytoplasm</location>
    </subcellularLocation>
</comment>